<feature type="transmembrane region" description="Helical" evidence="2">
    <location>
        <begin position="385"/>
        <end position="411"/>
    </location>
</feature>
<evidence type="ECO:0000256" key="1">
    <source>
        <dbReference type="SAM" id="MobiDB-lite"/>
    </source>
</evidence>
<proteinExistence type="predicted"/>
<dbReference type="AlphaFoldDB" id="L8HA22"/>
<dbReference type="GeneID" id="14923318"/>
<dbReference type="VEuPathDB" id="AmoebaDB:ACA1_254010"/>
<gene>
    <name evidence="3" type="ORF">ACA1_254010</name>
</gene>
<evidence type="ECO:0000313" key="4">
    <source>
        <dbReference type="Proteomes" id="UP000011083"/>
    </source>
</evidence>
<dbReference type="Proteomes" id="UP000011083">
    <property type="component" value="Unassembled WGS sequence"/>
</dbReference>
<dbReference type="KEGG" id="acan:ACA1_254010"/>
<accession>L8HA22</accession>
<feature type="compositionally biased region" description="Low complexity" evidence="1">
    <location>
        <begin position="104"/>
        <end position="119"/>
    </location>
</feature>
<sequence length="441" mass="45524">MDTTGGGGGGTTQFRFNATTNGGIALANGTSYWLVLAFVDGSYCELQGSTVPYDGAPIGGLVGLGGRVVVEPQQGGWVDSNEVVALSIDIFGCLQPSPSPTPTRSPSSSPSTSPSRPTSITGQVKAIVNTTATFSDEGPAVSITGSLPESSSAVAVELGVAGLLLGDVAVDFEALNTTRMGTTSGPSSTTAYAYSTQIEASTLTQSFSHFHQATPMSFAGLNFTARDGTANFTAAVDTTNHSLTSNAQRNGFTIRYRVSDLSTLRSPTAEQRIFRRDDTPQAGITTFYVALPKTSGGSVDDAVAQLEVLGVALVDDAVVPLTHMSLAVATESADVAGANNGSYVLELGFPPFTQFVVYDPSLGLGVLIGRPGGDGSSPSSSDLGLILGVAVAVPLAVLFVLAVIVASLVAVRWFQWRRNRNRATAVNFGEAPTQADPRDLL</sequence>
<keyword evidence="2" id="KW-0472">Membrane</keyword>
<evidence type="ECO:0000256" key="2">
    <source>
        <dbReference type="SAM" id="Phobius"/>
    </source>
</evidence>
<evidence type="ECO:0000313" key="3">
    <source>
        <dbReference type="EMBL" id="ELR22384.1"/>
    </source>
</evidence>
<dbReference type="EMBL" id="KB007885">
    <property type="protein sequence ID" value="ELR22384.1"/>
    <property type="molecule type" value="Genomic_DNA"/>
</dbReference>
<reference evidence="3 4" key="1">
    <citation type="journal article" date="2013" name="Genome Biol.">
        <title>Genome of Acanthamoeba castellanii highlights extensive lateral gene transfer and early evolution of tyrosine kinase signaling.</title>
        <authorList>
            <person name="Clarke M."/>
            <person name="Lohan A.J."/>
            <person name="Liu B."/>
            <person name="Lagkouvardos I."/>
            <person name="Roy S."/>
            <person name="Zafar N."/>
            <person name="Bertelli C."/>
            <person name="Schilde C."/>
            <person name="Kianianmomeni A."/>
            <person name="Burglin T.R."/>
            <person name="Frech C."/>
            <person name="Turcotte B."/>
            <person name="Kopec K.O."/>
            <person name="Synnott J.M."/>
            <person name="Choo C."/>
            <person name="Paponov I."/>
            <person name="Finkler A."/>
            <person name="Soon Heng Tan C."/>
            <person name="Hutchins A.P."/>
            <person name="Weinmeier T."/>
            <person name="Rattei T."/>
            <person name="Chu J.S."/>
            <person name="Gimenez G."/>
            <person name="Irimia M."/>
            <person name="Rigden D.J."/>
            <person name="Fitzpatrick D.A."/>
            <person name="Lorenzo-Morales J."/>
            <person name="Bateman A."/>
            <person name="Chiu C.H."/>
            <person name="Tang P."/>
            <person name="Hegemann P."/>
            <person name="Fromm H."/>
            <person name="Raoult D."/>
            <person name="Greub G."/>
            <person name="Miranda-Saavedra D."/>
            <person name="Chen N."/>
            <person name="Nash P."/>
            <person name="Ginger M.L."/>
            <person name="Horn M."/>
            <person name="Schaap P."/>
            <person name="Caler L."/>
            <person name="Loftus B."/>
        </authorList>
    </citation>
    <scope>NUCLEOTIDE SEQUENCE [LARGE SCALE GENOMIC DNA]</scope>
    <source>
        <strain evidence="3 4">Neff</strain>
    </source>
</reference>
<keyword evidence="2" id="KW-1133">Transmembrane helix</keyword>
<protein>
    <submittedName>
        <fullName evidence="3">Uncharacterized protein</fullName>
    </submittedName>
</protein>
<organism evidence="3 4">
    <name type="scientific">Acanthamoeba castellanii (strain ATCC 30010 / Neff)</name>
    <dbReference type="NCBI Taxonomy" id="1257118"/>
    <lineage>
        <taxon>Eukaryota</taxon>
        <taxon>Amoebozoa</taxon>
        <taxon>Discosea</taxon>
        <taxon>Longamoebia</taxon>
        <taxon>Centramoebida</taxon>
        <taxon>Acanthamoebidae</taxon>
        <taxon>Acanthamoeba</taxon>
    </lineage>
</organism>
<name>L8HA22_ACACF</name>
<dbReference type="RefSeq" id="XP_004367640.1">
    <property type="nucleotide sequence ID" value="XM_004367583.1"/>
</dbReference>
<feature type="region of interest" description="Disordered" evidence="1">
    <location>
        <begin position="96"/>
        <end position="121"/>
    </location>
</feature>
<keyword evidence="4" id="KW-1185">Reference proteome</keyword>
<keyword evidence="2" id="KW-0812">Transmembrane</keyword>